<dbReference type="Proteomes" id="UP001211065">
    <property type="component" value="Unassembled WGS sequence"/>
</dbReference>
<evidence type="ECO:0000313" key="3">
    <source>
        <dbReference type="EMBL" id="KAJ3208030.1"/>
    </source>
</evidence>
<proteinExistence type="predicted"/>
<feature type="compositionally biased region" description="Polar residues" evidence="1">
    <location>
        <begin position="207"/>
        <end position="217"/>
    </location>
</feature>
<dbReference type="Pfam" id="PF00169">
    <property type="entry name" value="PH"/>
    <property type="match status" value="1"/>
</dbReference>
<evidence type="ECO:0000313" key="4">
    <source>
        <dbReference type="Proteomes" id="UP001211065"/>
    </source>
</evidence>
<accession>A0AAD5TVN8</accession>
<dbReference type="InterPro" id="IPR011993">
    <property type="entry name" value="PH-like_dom_sf"/>
</dbReference>
<dbReference type="Gene3D" id="2.30.29.30">
    <property type="entry name" value="Pleckstrin-homology domain (PH domain)/Phosphotyrosine-binding domain (PTB)"/>
    <property type="match status" value="1"/>
</dbReference>
<dbReference type="SUPFAM" id="SSF50729">
    <property type="entry name" value="PH domain-like"/>
    <property type="match status" value="1"/>
</dbReference>
<organism evidence="3 4">
    <name type="scientific">Clydaea vesicula</name>
    <dbReference type="NCBI Taxonomy" id="447962"/>
    <lineage>
        <taxon>Eukaryota</taxon>
        <taxon>Fungi</taxon>
        <taxon>Fungi incertae sedis</taxon>
        <taxon>Chytridiomycota</taxon>
        <taxon>Chytridiomycota incertae sedis</taxon>
        <taxon>Chytridiomycetes</taxon>
        <taxon>Lobulomycetales</taxon>
        <taxon>Lobulomycetaceae</taxon>
        <taxon>Clydaea</taxon>
    </lineage>
</organism>
<dbReference type="EMBL" id="JADGJW010001017">
    <property type="protein sequence ID" value="KAJ3208030.1"/>
    <property type="molecule type" value="Genomic_DNA"/>
</dbReference>
<name>A0AAD5TVN8_9FUNG</name>
<feature type="region of interest" description="Disordered" evidence="1">
    <location>
        <begin position="191"/>
        <end position="238"/>
    </location>
</feature>
<protein>
    <recommendedName>
        <fullName evidence="2">PH domain-containing protein</fullName>
    </recommendedName>
</protein>
<evidence type="ECO:0000259" key="2">
    <source>
        <dbReference type="PROSITE" id="PS50003"/>
    </source>
</evidence>
<dbReference type="InterPro" id="IPR001849">
    <property type="entry name" value="PH_domain"/>
</dbReference>
<keyword evidence="4" id="KW-1185">Reference proteome</keyword>
<evidence type="ECO:0000256" key="1">
    <source>
        <dbReference type="SAM" id="MobiDB-lite"/>
    </source>
</evidence>
<dbReference type="PROSITE" id="PS50003">
    <property type="entry name" value="PH_DOMAIN"/>
    <property type="match status" value="1"/>
</dbReference>
<dbReference type="SMART" id="SM00233">
    <property type="entry name" value="PH"/>
    <property type="match status" value="1"/>
</dbReference>
<sequence>MSSNLINSIDDLLTNLDLTINELNQSNNNRHHNNLQIDPTQKKIYVQQPQRVESLPHIFVNSPSEPLIYKPPKDDTFREISGLSDAFGGWIDQYLVLANSTLYIFTSDNYQEKYEDSYTINDTTTIETSTKYPGVIEFKTDIFQASRSERVFLGNIRLEFQCKDEHETNVWFDCFTEAIEEAKKGRKPSIFSPNAFSSSNKRDTSKSNDSAVSFNSPPASPAIKSEKVFAMPKNQRFG</sequence>
<reference evidence="3" key="1">
    <citation type="submission" date="2020-05" db="EMBL/GenBank/DDBJ databases">
        <title>Phylogenomic resolution of chytrid fungi.</title>
        <authorList>
            <person name="Stajich J.E."/>
            <person name="Amses K."/>
            <person name="Simmons R."/>
            <person name="Seto K."/>
            <person name="Myers J."/>
            <person name="Bonds A."/>
            <person name="Quandt C.A."/>
            <person name="Barry K."/>
            <person name="Liu P."/>
            <person name="Grigoriev I."/>
            <person name="Longcore J.E."/>
            <person name="James T.Y."/>
        </authorList>
    </citation>
    <scope>NUCLEOTIDE SEQUENCE</scope>
    <source>
        <strain evidence="3">JEL0476</strain>
    </source>
</reference>
<feature type="domain" description="PH" evidence="2">
    <location>
        <begin position="90"/>
        <end position="180"/>
    </location>
</feature>
<gene>
    <name evidence="3" type="ORF">HK099_000142</name>
</gene>
<comment type="caution">
    <text evidence="3">The sequence shown here is derived from an EMBL/GenBank/DDBJ whole genome shotgun (WGS) entry which is preliminary data.</text>
</comment>
<dbReference type="AlphaFoldDB" id="A0AAD5TVN8"/>